<gene>
    <name evidence="1" type="ORF">SAMN04487964_1222</name>
</gene>
<protein>
    <recommendedName>
        <fullName evidence="3">Alpha/beta hydrolase family protein</fullName>
    </recommendedName>
</protein>
<dbReference type="RefSeq" id="WP_239041686.1">
    <property type="nucleotide sequence ID" value="NZ_BAAAEY010000019.1"/>
</dbReference>
<name>A0ABY1S4N1_9GAMM</name>
<evidence type="ECO:0000313" key="2">
    <source>
        <dbReference type="Proteomes" id="UP001159257"/>
    </source>
</evidence>
<dbReference type="Proteomes" id="UP001159257">
    <property type="component" value="Unassembled WGS sequence"/>
</dbReference>
<keyword evidence="2" id="KW-1185">Reference proteome</keyword>
<evidence type="ECO:0000313" key="1">
    <source>
        <dbReference type="EMBL" id="SMR78384.1"/>
    </source>
</evidence>
<dbReference type="Gene3D" id="3.40.50.1820">
    <property type="entry name" value="alpha/beta hydrolase"/>
    <property type="match status" value="1"/>
</dbReference>
<organism evidence="1 2">
    <name type="scientific">Marinobacterium sediminicola</name>
    <dbReference type="NCBI Taxonomy" id="518898"/>
    <lineage>
        <taxon>Bacteria</taxon>
        <taxon>Pseudomonadati</taxon>
        <taxon>Pseudomonadota</taxon>
        <taxon>Gammaproteobacteria</taxon>
        <taxon>Oceanospirillales</taxon>
        <taxon>Oceanospirillaceae</taxon>
        <taxon>Marinobacterium</taxon>
    </lineage>
</organism>
<sequence length="298" mass="33389">MSSAHGLFYSWNDVNVMINAAVESRFWRYLLWGIAAVMLSACTSIPSPEERISHAAHLAAQHGWSRFVIQAGIFELTGYAPNHARGNEQLRIYIEGDGLAWVSRSRPSSNPTPVNPMALQLALSDPTTEVIYLARPCQYTPGIDCSSRYWLGERFSPEVIHSYNLALDELKRRQGAQSLTLIGYSGGGAIAALLAARRQDVDGLVTVAGNLDTEYWTRYHRITPLQGSLNPADEVQVLKHVRQWHFVGSDDQIIPPTMVQQFVDRFPGSMKPGFEIVPGYSHHCCWDKNWPALLRNVR</sequence>
<accession>A0ABY1S4N1</accession>
<dbReference type="EMBL" id="FXWV01000022">
    <property type="protein sequence ID" value="SMR78384.1"/>
    <property type="molecule type" value="Genomic_DNA"/>
</dbReference>
<comment type="caution">
    <text evidence="1">The sequence shown here is derived from an EMBL/GenBank/DDBJ whole genome shotgun (WGS) entry which is preliminary data.</text>
</comment>
<dbReference type="SUPFAM" id="SSF53474">
    <property type="entry name" value="alpha/beta-Hydrolases"/>
    <property type="match status" value="1"/>
</dbReference>
<dbReference type="InterPro" id="IPR029058">
    <property type="entry name" value="AB_hydrolase_fold"/>
</dbReference>
<evidence type="ECO:0008006" key="3">
    <source>
        <dbReference type="Google" id="ProtNLM"/>
    </source>
</evidence>
<reference evidence="1 2" key="1">
    <citation type="submission" date="2017-05" db="EMBL/GenBank/DDBJ databases">
        <authorList>
            <person name="Varghese N."/>
            <person name="Submissions S."/>
        </authorList>
    </citation>
    <scope>NUCLEOTIDE SEQUENCE [LARGE SCALE GENOMIC DNA]</scope>
    <source>
        <strain evidence="1 2">CGMCC 1.7287</strain>
    </source>
</reference>
<proteinExistence type="predicted"/>